<organism evidence="1 2">
    <name type="scientific">Fusarium langsethiae</name>
    <dbReference type="NCBI Taxonomy" id="179993"/>
    <lineage>
        <taxon>Eukaryota</taxon>
        <taxon>Fungi</taxon>
        <taxon>Dikarya</taxon>
        <taxon>Ascomycota</taxon>
        <taxon>Pezizomycotina</taxon>
        <taxon>Sordariomycetes</taxon>
        <taxon>Hypocreomycetidae</taxon>
        <taxon>Hypocreales</taxon>
        <taxon>Nectriaceae</taxon>
        <taxon>Fusarium</taxon>
    </lineage>
</organism>
<dbReference type="Proteomes" id="UP000037904">
    <property type="component" value="Unassembled WGS sequence"/>
</dbReference>
<name>A0A0N0DAV6_FUSLA</name>
<comment type="caution">
    <text evidence="1">The sequence shown here is derived from an EMBL/GenBank/DDBJ whole genome shotgun (WGS) entry which is preliminary data.</text>
</comment>
<accession>A0A0N0DAV6</accession>
<evidence type="ECO:0000313" key="1">
    <source>
        <dbReference type="EMBL" id="KPA35751.1"/>
    </source>
</evidence>
<evidence type="ECO:0000313" key="2">
    <source>
        <dbReference type="Proteomes" id="UP000037904"/>
    </source>
</evidence>
<protein>
    <submittedName>
        <fullName evidence="1">Uncharacterized protein</fullName>
    </submittedName>
</protein>
<sequence>MGRPGDDDDAEFFAEEFAEVRRMLQGRAVEEFSQLPLVQRKSIFGQHLVQPQRVIIEEGDDGHEMNPAIANGVLLLQQLFMGKDEKGKQMVKEAREVHYGENEFWVRLHWLCEFRCDQYDFGTVLPIAPLVRRLIVETDLHDGYDAENDTDDNPFYPHDGIGDREENIDPNHIRPSGDIIARRTRKRLEELFLFVNAEEITLVLRGDGPSDGSDAATRQTIADISVTVKRLIEFFGNRFAIEKWPENRSRSTRNLVSYWNKPTDLTRRDVNEGRASFQQQMQMDVERWTREPVTIKSPS</sequence>
<gene>
    <name evidence="1" type="ORF">FLAG1_11530</name>
</gene>
<proteinExistence type="predicted"/>
<dbReference type="EMBL" id="JXCE01000917">
    <property type="protein sequence ID" value="KPA35751.1"/>
    <property type="molecule type" value="Genomic_DNA"/>
</dbReference>
<dbReference type="AlphaFoldDB" id="A0A0N0DAV6"/>
<keyword evidence="2" id="KW-1185">Reference proteome</keyword>
<reference evidence="1 2" key="1">
    <citation type="submission" date="2015-04" db="EMBL/GenBank/DDBJ databases">
        <title>The draft genome sequence of Fusarium langsethiae, a T-2/HT-2 mycotoxin producer.</title>
        <authorList>
            <person name="Lysoe E."/>
            <person name="Divon H.H."/>
            <person name="Terzi V."/>
            <person name="Orru L."/>
            <person name="Lamontanara A."/>
            <person name="Kolseth A.-K."/>
            <person name="Frandsen R.J."/>
            <person name="Nielsen K."/>
            <person name="Thrane U."/>
        </authorList>
    </citation>
    <scope>NUCLEOTIDE SEQUENCE [LARGE SCALE GENOMIC DNA]</scope>
    <source>
        <strain evidence="1 2">Fl201059</strain>
    </source>
</reference>